<accession>A0A2L1UJ70</accession>
<sequence length="89" mass="9943">MKQGAATSSRQRFGTLVITLDPQYPWTEKTDNGESKNEEVSSEELIREQYQNINSYSASGAVDLPPNIIMNGNITAYGWMENIKNEGIT</sequence>
<feature type="region of interest" description="Disordered" evidence="1">
    <location>
        <begin position="24"/>
        <end position="44"/>
    </location>
</feature>
<dbReference type="AlphaFoldDB" id="A0A2L1UJ70"/>
<name>A0A2L1UJ70_9BACL</name>
<reference evidence="3" key="1">
    <citation type="submission" date="2017-02" db="EMBL/GenBank/DDBJ databases">
        <title>Delineation of Paenibacillus larvae strains originating from foulbrood outbreaks.</title>
        <authorList>
            <person name="Beims H."/>
            <person name="Bunk B."/>
            <person name="Sproeer C."/>
            <person name="Mohr K.I."/>
            <person name="Pradella S."/>
            <person name="Guenther G."/>
            <person name="Rohde M."/>
            <person name="von der Ohe W."/>
            <person name="Steinert M."/>
        </authorList>
    </citation>
    <scope>NUCLEOTIDE SEQUENCE [LARGE SCALE GENOMIC DNA]</scope>
    <source>
        <strain evidence="3">Eric_III</strain>
    </source>
</reference>
<dbReference type="EMBL" id="CP019655">
    <property type="protein sequence ID" value="AVF28395.1"/>
    <property type="molecule type" value="Genomic_DNA"/>
</dbReference>
<feature type="compositionally biased region" description="Basic and acidic residues" evidence="1">
    <location>
        <begin position="28"/>
        <end position="44"/>
    </location>
</feature>
<protein>
    <submittedName>
        <fullName evidence="2">Uncharacterized protein</fullName>
    </submittedName>
</protein>
<evidence type="ECO:0000313" key="3">
    <source>
        <dbReference type="Proteomes" id="UP000239833"/>
    </source>
</evidence>
<dbReference type="RefSeq" id="WP_077996188.1">
    <property type="nucleotide sequence ID" value="NZ_CP019655.1"/>
</dbReference>
<evidence type="ECO:0000313" key="2">
    <source>
        <dbReference type="EMBL" id="AVF28395.1"/>
    </source>
</evidence>
<dbReference type="Proteomes" id="UP000239833">
    <property type="component" value="Chromosome"/>
</dbReference>
<evidence type="ECO:0000256" key="1">
    <source>
        <dbReference type="SAM" id="MobiDB-lite"/>
    </source>
</evidence>
<dbReference type="GeneID" id="64220643"/>
<gene>
    <name evidence="2" type="ORF">ERICIII_04334</name>
</gene>
<organism evidence="2 3">
    <name type="scientific">Paenibacillus larvae subsp. larvae</name>
    <dbReference type="NCBI Taxonomy" id="147375"/>
    <lineage>
        <taxon>Bacteria</taxon>
        <taxon>Bacillati</taxon>
        <taxon>Bacillota</taxon>
        <taxon>Bacilli</taxon>
        <taxon>Bacillales</taxon>
        <taxon>Paenibacillaceae</taxon>
        <taxon>Paenibacillus</taxon>
    </lineage>
</organism>
<proteinExistence type="predicted"/>